<gene>
    <name evidence="8" type="ORF">L196_07529</name>
</gene>
<keyword evidence="4 6" id="KW-0862">Zinc</keyword>
<reference evidence="8 9" key="1">
    <citation type="journal article" date="2013" name="Genome Announc.">
        <title>Genome Sequence of the Pyrene- and Fluoranthene-Degrading Bacterium Cycloclasticus sp. Strain PY97M.</title>
        <authorList>
            <person name="Cui Z."/>
            <person name="Xu G."/>
            <person name="Li Q."/>
            <person name="Gao W."/>
            <person name="Zheng L."/>
        </authorList>
    </citation>
    <scope>NUCLEOTIDE SEQUENCE [LARGE SCALE GENOMIC DNA]</scope>
    <source>
        <strain evidence="8 9">PY97M</strain>
    </source>
</reference>
<dbReference type="SUPFAM" id="SSF50129">
    <property type="entry name" value="GroES-like"/>
    <property type="match status" value="1"/>
</dbReference>
<dbReference type="GO" id="GO:0016616">
    <property type="term" value="F:oxidoreductase activity, acting on the CH-OH group of donors, NAD or NADP as acceptor"/>
    <property type="evidence" value="ECO:0007669"/>
    <property type="project" value="UniProtKB-ARBA"/>
</dbReference>
<dbReference type="PANTHER" id="PTHR43350:SF17">
    <property type="entry name" value="NAD-DEPENDENT ALCOHOL DEHYDROGENASE"/>
    <property type="match status" value="1"/>
</dbReference>
<dbReference type="CDD" id="cd08278">
    <property type="entry name" value="benzyl_alcohol_DH"/>
    <property type="match status" value="1"/>
</dbReference>
<dbReference type="InterPro" id="IPR011032">
    <property type="entry name" value="GroES-like_sf"/>
</dbReference>
<evidence type="ECO:0000256" key="3">
    <source>
        <dbReference type="ARBA" id="ARBA00022723"/>
    </source>
</evidence>
<dbReference type="InterPro" id="IPR002328">
    <property type="entry name" value="ADH_Zn_CS"/>
</dbReference>
<dbReference type="Pfam" id="PF00107">
    <property type="entry name" value="ADH_zinc_N"/>
    <property type="match status" value="1"/>
</dbReference>
<dbReference type="Proteomes" id="UP000015462">
    <property type="component" value="Unassembled WGS sequence"/>
</dbReference>
<keyword evidence="3 6" id="KW-0479">Metal-binding</keyword>
<dbReference type="InterPro" id="IPR020843">
    <property type="entry name" value="ER"/>
</dbReference>
<dbReference type="PANTHER" id="PTHR43350">
    <property type="entry name" value="NAD-DEPENDENT ALCOHOL DEHYDROGENASE"/>
    <property type="match status" value="1"/>
</dbReference>
<dbReference type="AlphaFoldDB" id="A0AB33Z0Q8"/>
<name>A0AB33Z0Q8_9GAMM</name>
<evidence type="ECO:0000256" key="1">
    <source>
        <dbReference type="ARBA" id="ARBA00001947"/>
    </source>
</evidence>
<evidence type="ECO:0000256" key="2">
    <source>
        <dbReference type="ARBA" id="ARBA00008072"/>
    </source>
</evidence>
<dbReference type="InterPro" id="IPR013154">
    <property type="entry name" value="ADH-like_N"/>
</dbReference>
<evidence type="ECO:0000313" key="9">
    <source>
        <dbReference type="Proteomes" id="UP000015462"/>
    </source>
</evidence>
<evidence type="ECO:0000256" key="4">
    <source>
        <dbReference type="ARBA" id="ARBA00022833"/>
    </source>
</evidence>
<keyword evidence="9" id="KW-1185">Reference proteome</keyword>
<protein>
    <submittedName>
        <fullName evidence="8">Zinc-containing alcohol dehydrogenase superfamily protein</fullName>
    </submittedName>
</protein>
<dbReference type="FunFam" id="3.40.50.720:FF:000003">
    <property type="entry name" value="S-(hydroxymethyl)glutathione dehydrogenase"/>
    <property type="match status" value="1"/>
</dbReference>
<comment type="cofactor">
    <cofactor evidence="1 6">
        <name>Zn(2+)</name>
        <dbReference type="ChEBI" id="CHEBI:29105"/>
    </cofactor>
</comment>
<evidence type="ECO:0000313" key="8">
    <source>
        <dbReference type="EMBL" id="EPD12996.1"/>
    </source>
</evidence>
<dbReference type="RefSeq" id="WP_016390524.1">
    <property type="nucleotide sequence ID" value="NZ_JBLHXE010000002.1"/>
</dbReference>
<dbReference type="EMBL" id="ASHL01000005">
    <property type="protein sequence ID" value="EPD12996.1"/>
    <property type="molecule type" value="Genomic_DNA"/>
</dbReference>
<dbReference type="Gene3D" id="3.90.180.10">
    <property type="entry name" value="Medium-chain alcohol dehydrogenases, catalytic domain"/>
    <property type="match status" value="1"/>
</dbReference>
<dbReference type="Pfam" id="PF08240">
    <property type="entry name" value="ADH_N"/>
    <property type="match status" value="1"/>
</dbReference>
<dbReference type="SMART" id="SM00829">
    <property type="entry name" value="PKS_ER"/>
    <property type="match status" value="1"/>
</dbReference>
<keyword evidence="5" id="KW-0560">Oxidoreductase</keyword>
<dbReference type="InterPro" id="IPR036291">
    <property type="entry name" value="NAD(P)-bd_dom_sf"/>
</dbReference>
<evidence type="ECO:0000256" key="5">
    <source>
        <dbReference type="ARBA" id="ARBA00023002"/>
    </source>
</evidence>
<dbReference type="Gene3D" id="3.40.50.720">
    <property type="entry name" value="NAD(P)-binding Rossmann-like Domain"/>
    <property type="match status" value="1"/>
</dbReference>
<comment type="similarity">
    <text evidence="2 6">Belongs to the zinc-containing alcohol dehydrogenase family.</text>
</comment>
<feature type="domain" description="Enoyl reductase (ER)" evidence="7">
    <location>
        <begin position="10"/>
        <end position="364"/>
    </location>
</feature>
<sequence>MEIEAAVIRGSKGAFEFESLELAEVSADQILVKIVAVGLCHTDLTCRDQAYPVPLPMVFGHEGAGVVEKVGKNVTKVEPGDHVVLTFYTCGHCEACLNGEPARCEAAFEPNFLGRAVDGSCTIHDHSGAAIGSSFFGQSSFASYSLSYERNTIKVPKDVPLELLGPLGCGVQTGAGSVLNALNPPAGSAIAIYGAGAVGLSAVMASVIANCTTIISVDVKENRLALAKELGATHVINAAEVDPVEEIKKIVGGAGIAYVLETSGVPNVLVQAITCSKPGGEIGIVGSPALGVTIPVDVSFMLDNRTLRGIIQGQSNFDIFIPRLIELYKQGKFPFDKLIKFYEFDQINQAAEDSEKGVTLKAVMRLPK</sequence>
<accession>A0AB33Z0Q8</accession>
<dbReference type="PROSITE" id="PS00059">
    <property type="entry name" value="ADH_ZINC"/>
    <property type="match status" value="1"/>
</dbReference>
<dbReference type="InterPro" id="IPR013149">
    <property type="entry name" value="ADH-like_C"/>
</dbReference>
<evidence type="ECO:0000256" key="6">
    <source>
        <dbReference type="RuleBase" id="RU361277"/>
    </source>
</evidence>
<dbReference type="SUPFAM" id="SSF51735">
    <property type="entry name" value="NAD(P)-binding Rossmann-fold domains"/>
    <property type="match status" value="1"/>
</dbReference>
<evidence type="ECO:0000259" key="7">
    <source>
        <dbReference type="SMART" id="SM00829"/>
    </source>
</evidence>
<dbReference type="GO" id="GO:0008270">
    <property type="term" value="F:zinc ion binding"/>
    <property type="evidence" value="ECO:0007669"/>
    <property type="project" value="InterPro"/>
</dbReference>
<comment type="caution">
    <text evidence="8">The sequence shown here is derived from an EMBL/GenBank/DDBJ whole genome shotgun (WGS) entry which is preliminary data.</text>
</comment>
<organism evidence="8 9">
    <name type="scientific">Cycloclasticus pugetii</name>
    <dbReference type="NCBI Taxonomy" id="34068"/>
    <lineage>
        <taxon>Bacteria</taxon>
        <taxon>Pseudomonadati</taxon>
        <taxon>Pseudomonadota</taxon>
        <taxon>Gammaproteobacteria</taxon>
        <taxon>Thiotrichales</taxon>
        <taxon>Piscirickettsiaceae</taxon>
        <taxon>Cycloclasticus</taxon>
    </lineage>
</organism>
<proteinExistence type="inferred from homology"/>